<feature type="repeat" description="ANK" evidence="1">
    <location>
        <begin position="272"/>
        <end position="304"/>
    </location>
</feature>
<reference evidence="3" key="2">
    <citation type="submission" date="2021-01" db="UniProtKB">
        <authorList>
            <consortium name="EnsemblMetazoa"/>
        </authorList>
    </citation>
    <scope>IDENTIFICATION</scope>
</reference>
<sequence>MSAPKKPDPPVVGKVTHHSIELDWDEAAKQDTVSKGDGRLRYIMQESDLMQGWGNVYTGYGTNHIFDGLDPSSQYKYRLKVMNNIGNSEFSQAVTVTTRKEPQTGEQLHKAIILTQDIQKVQEILESGDVWIDVPDKFGYTPLMSAAQKGVVEMVDLLMEHGADVNMQNGSGKDALMLSCFAGHLDVVRRLLSHGASWEKKDLGGSTALHWAVDGGLKEIVQWAVMDGCKVDETDASSGWTPLMRCAAMGGNHEIGEILLLAGANVNMKDKDHKTPLMIAALNGHQKLVQIMVEQGADPMVKTEHGMSAYEMAKSFDRKRVMKYFEEVVQNTKSKKGQEY</sequence>
<dbReference type="InterPro" id="IPR036770">
    <property type="entry name" value="Ankyrin_rpt-contain_sf"/>
</dbReference>
<feature type="repeat" description="ANK" evidence="1">
    <location>
        <begin position="138"/>
        <end position="170"/>
    </location>
</feature>
<dbReference type="Gene3D" id="1.25.40.20">
    <property type="entry name" value="Ankyrin repeat-containing domain"/>
    <property type="match status" value="2"/>
</dbReference>
<dbReference type="InterPro" id="IPR003961">
    <property type="entry name" value="FN3_dom"/>
</dbReference>
<dbReference type="InterPro" id="IPR036116">
    <property type="entry name" value="FN3_sf"/>
</dbReference>
<dbReference type="PROSITE" id="PS50853">
    <property type="entry name" value="FN3"/>
    <property type="match status" value="1"/>
</dbReference>
<protein>
    <recommendedName>
        <fullName evidence="2">Fibronectin type-III domain-containing protein</fullName>
    </recommendedName>
</protein>
<feature type="repeat" description="ANK" evidence="1">
    <location>
        <begin position="238"/>
        <end position="271"/>
    </location>
</feature>
<dbReference type="PANTHER" id="PTHR24183:SF1">
    <property type="entry name" value="FIBRONECTIN TYPE 3 AND ANKYRIN REPEAT DOMAINS PROTEIN 1"/>
    <property type="match status" value="1"/>
</dbReference>
<reference evidence="4" key="1">
    <citation type="submission" date="2015-02" db="EMBL/GenBank/DDBJ databases">
        <title>Genome sequencing for Strongylocentrotus purpuratus.</title>
        <authorList>
            <person name="Murali S."/>
            <person name="Liu Y."/>
            <person name="Vee V."/>
            <person name="English A."/>
            <person name="Wang M."/>
            <person name="Skinner E."/>
            <person name="Han Y."/>
            <person name="Muzny D.M."/>
            <person name="Worley K.C."/>
            <person name="Gibbs R.A."/>
        </authorList>
    </citation>
    <scope>NUCLEOTIDE SEQUENCE</scope>
</reference>
<dbReference type="CDD" id="cd00063">
    <property type="entry name" value="FN3"/>
    <property type="match status" value="1"/>
</dbReference>
<feature type="repeat" description="ANK" evidence="1">
    <location>
        <begin position="171"/>
        <end position="203"/>
    </location>
</feature>
<dbReference type="Pfam" id="PF12796">
    <property type="entry name" value="Ank_2"/>
    <property type="match status" value="2"/>
</dbReference>
<dbReference type="OMA" id="NFGHRLR"/>
<dbReference type="CTD" id="92565"/>
<feature type="domain" description="Fibronectin type-III" evidence="2">
    <location>
        <begin position="6"/>
        <end position="101"/>
    </location>
</feature>
<proteinExistence type="predicted"/>
<evidence type="ECO:0000259" key="2">
    <source>
        <dbReference type="PROSITE" id="PS50853"/>
    </source>
</evidence>
<evidence type="ECO:0000313" key="4">
    <source>
        <dbReference type="Proteomes" id="UP000007110"/>
    </source>
</evidence>
<dbReference type="OrthoDB" id="9995210at2759"/>
<dbReference type="PRINTS" id="PR01415">
    <property type="entry name" value="ANKYRIN"/>
</dbReference>
<keyword evidence="4" id="KW-1185">Reference proteome</keyword>
<dbReference type="KEGG" id="spu:581834"/>
<dbReference type="PROSITE" id="PS50088">
    <property type="entry name" value="ANK_REPEAT"/>
    <property type="match status" value="5"/>
</dbReference>
<dbReference type="PANTHER" id="PTHR24183">
    <property type="entry name" value="FIBRONECTIN TYPE 3 AND ANKYRIN REPEAT DOMAINS PROTEIN 1"/>
    <property type="match status" value="1"/>
</dbReference>
<dbReference type="SUPFAM" id="SSF48403">
    <property type="entry name" value="Ankyrin repeat"/>
    <property type="match status" value="1"/>
</dbReference>
<dbReference type="RefSeq" id="XP_030842146.1">
    <property type="nucleotide sequence ID" value="XM_030986286.1"/>
</dbReference>
<dbReference type="Pfam" id="PF00041">
    <property type="entry name" value="fn3"/>
    <property type="match status" value="1"/>
</dbReference>
<dbReference type="Gene3D" id="2.60.40.10">
    <property type="entry name" value="Immunoglobulins"/>
    <property type="match status" value="1"/>
</dbReference>
<dbReference type="Proteomes" id="UP000007110">
    <property type="component" value="Unassembled WGS sequence"/>
</dbReference>
<dbReference type="EnsemblMetazoa" id="XM_030986286">
    <property type="protein sequence ID" value="XP_030842146"/>
    <property type="gene ID" value="LOC581834"/>
</dbReference>
<dbReference type="GO" id="GO:0005634">
    <property type="term" value="C:nucleus"/>
    <property type="evidence" value="ECO:0000318"/>
    <property type="project" value="GO_Central"/>
</dbReference>
<organism evidence="3 4">
    <name type="scientific">Strongylocentrotus purpuratus</name>
    <name type="common">Purple sea urchin</name>
    <dbReference type="NCBI Taxonomy" id="7668"/>
    <lineage>
        <taxon>Eukaryota</taxon>
        <taxon>Metazoa</taxon>
        <taxon>Echinodermata</taxon>
        <taxon>Eleutherozoa</taxon>
        <taxon>Echinozoa</taxon>
        <taxon>Echinoidea</taxon>
        <taxon>Euechinoidea</taxon>
        <taxon>Echinacea</taxon>
        <taxon>Camarodonta</taxon>
        <taxon>Echinidea</taxon>
        <taxon>Strongylocentrotidae</taxon>
        <taxon>Strongylocentrotus</taxon>
    </lineage>
</organism>
<dbReference type="SMART" id="SM00060">
    <property type="entry name" value="FN3"/>
    <property type="match status" value="1"/>
</dbReference>
<keyword evidence="1" id="KW-0040">ANK repeat</keyword>
<accession>A0A7M7NV12</accession>
<dbReference type="InParanoid" id="A0A7M7NV12"/>
<dbReference type="SMART" id="SM00248">
    <property type="entry name" value="ANK"/>
    <property type="match status" value="5"/>
</dbReference>
<dbReference type="InterPro" id="IPR013783">
    <property type="entry name" value="Ig-like_fold"/>
</dbReference>
<dbReference type="InterPro" id="IPR002110">
    <property type="entry name" value="Ankyrin_rpt"/>
</dbReference>
<dbReference type="AlphaFoldDB" id="A0A7M7NV12"/>
<feature type="repeat" description="ANK" evidence="1">
    <location>
        <begin position="204"/>
        <end position="236"/>
    </location>
</feature>
<dbReference type="SUPFAM" id="SSF49265">
    <property type="entry name" value="Fibronectin type III"/>
    <property type="match status" value="1"/>
</dbReference>
<evidence type="ECO:0000313" key="3">
    <source>
        <dbReference type="EnsemblMetazoa" id="XP_030842146"/>
    </source>
</evidence>
<dbReference type="PROSITE" id="PS50297">
    <property type="entry name" value="ANK_REP_REGION"/>
    <property type="match status" value="4"/>
</dbReference>
<dbReference type="GeneID" id="581834"/>
<name>A0A7M7NV12_STRPU</name>
<evidence type="ECO:0000256" key="1">
    <source>
        <dbReference type="PROSITE-ProRule" id="PRU00023"/>
    </source>
</evidence>